<accession>K0SMR3</accession>
<name>K0SMR3_THAOC</name>
<feature type="compositionally biased region" description="Basic and acidic residues" evidence="1">
    <location>
        <begin position="110"/>
        <end position="125"/>
    </location>
</feature>
<sequence>MPASLPWQGKLMEHCPPALICWRSLALSSSAGTASTGAGTASAGAKADLKVTSSSLLSGPTTSILRPSPPGLQLRTPSAEVDSVRSQAVEAVVAGRAAQGGVAGVVAEGPRPDLHARAGPDDAHVRPAAPAPSHRRDGPRLGAAGVAGLARVDAEVGVAHAERGRAAGQADALAEAPAGGRVVDVVADQA</sequence>
<dbReference type="Proteomes" id="UP000266841">
    <property type="component" value="Unassembled WGS sequence"/>
</dbReference>
<organism evidence="2 3">
    <name type="scientific">Thalassiosira oceanica</name>
    <name type="common">Marine diatom</name>
    <dbReference type="NCBI Taxonomy" id="159749"/>
    <lineage>
        <taxon>Eukaryota</taxon>
        <taxon>Sar</taxon>
        <taxon>Stramenopiles</taxon>
        <taxon>Ochrophyta</taxon>
        <taxon>Bacillariophyta</taxon>
        <taxon>Coscinodiscophyceae</taxon>
        <taxon>Thalassiosirophycidae</taxon>
        <taxon>Thalassiosirales</taxon>
        <taxon>Thalassiosiraceae</taxon>
        <taxon>Thalassiosira</taxon>
    </lineage>
</organism>
<evidence type="ECO:0000313" key="2">
    <source>
        <dbReference type="EMBL" id="EJK66655.1"/>
    </source>
</evidence>
<evidence type="ECO:0000256" key="1">
    <source>
        <dbReference type="SAM" id="MobiDB-lite"/>
    </source>
</evidence>
<evidence type="ECO:0000313" key="3">
    <source>
        <dbReference type="Proteomes" id="UP000266841"/>
    </source>
</evidence>
<gene>
    <name evidence="2" type="ORF">THAOC_12405</name>
</gene>
<keyword evidence="3" id="KW-1185">Reference proteome</keyword>
<proteinExistence type="predicted"/>
<protein>
    <submittedName>
        <fullName evidence="2">Uncharacterized protein</fullName>
    </submittedName>
</protein>
<reference evidence="2 3" key="1">
    <citation type="journal article" date="2012" name="Genome Biol.">
        <title>Genome and low-iron response of an oceanic diatom adapted to chronic iron limitation.</title>
        <authorList>
            <person name="Lommer M."/>
            <person name="Specht M."/>
            <person name="Roy A.S."/>
            <person name="Kraemer L."/>
            <person name="Andreson R."/>
            <person name="Gutowska M.A."/>
            <person name="Wolf J."/>
            <person name="Bergner S.V."/>
            <person name="Schilhabel M.B."/>
            <person name="Klostermeier U.C."/>
            <person name="Beiko R.G."/>
            <person name="Rosenstiel P."/>
            <person name="Hippler M."/>
            <person name="Laroche J."/>
        </authorList>
    </citation>
    <scope>NUCLEOTIDE SEQUENCE [LARGE SCALE GENOMIC DNA]</scope>
    <source>
        <strain evidence="2 3">CCMP1005</strain>
    </source>
</reference>
<comment type="caution">
    <text evidence="2">The sequence shown here is derived from an EMBL/GenBank/DDBJ whole genome shotgun (WGS) entry which is preliminary data.</text>
</comment>
<feature type="region of interest" description="Disordered" evidence="1">
    <location>
        <begin position="106"/>
        <end position="141"/>
    </location>
</feature>
<feature type="non-terminal residue" evidence="2">
    <location>
        <position position="190"/>
    </location>
</feature>
<dbReference type="AlphaFoldDB" id="K0SMR3"/>
<dbReference type="EMBL" id="AGNL01014552">
    <property type="protein sequence ID" value="EJK66655.1"/>
    <property type="molecule type" value="Genomic_DNA"/>
</dbReference>